<accession>A0A023FEB9</accession>
<evidence type="ECO:0000256" key="1">
    <source>
        <dbReference type="SAM" id="SignalP"/>
    </source>
</evidence>
<organism evidence="2">
    <name type="scientific">Amblyomma cajennense</name>
    <name type="common">Cayenne tick</name>
    <name type="synonym">Acarus cajennensis</name>
    <dbReference type="NCBI Taxonomy" id="34607"/>
    <lineage>
        <taxon>Eukaryota</taxon>
        <taxon>Metazoa</taxon>
        <taxon>Ecdysozoa</taxon>
        <taxon>Arthropoda</taxon>
        <taxon>Chelicerata</taxon>
        <taxon>Arachnida</taxon>
        <taxon>Acari</taxon>
        <taxon>Parasitiformes</taxon>
        <taxon>Ixodida</taxon>
        <taxon>Ixodoidea</taxon>
        <taxon>Ixodidae</taxon>
        <taxon>Amblyomminae</taxon>
        <taxon>Amblyomma</taxon>
    </lineage>
</organism>
<proteinExistence type="evidence at transcript level"/>
<dbReference type="EMBL" id="GBBK01005304">
    <property type="protein sequence ID" value="JAC19178.1"/>
    <property type="molecule type" value="mRNA"/>
</dbReference>
<evidence type="ECO:0000313" key="2">
    <source>
        <dbReference type="EMBL" id="JAC19178.1"/>
    </source>
</evidence>
<sequence>MLLAALVVLFLGLSDVDGKIDPLKPQDNKTIYENTIKVLQKNTTIGLALISLEISGRTCDCLRSRFWKTIDGGAERSLHCYAKGSAAAGKVQGILNNNITVKVILEKDMKHPGLLVYNAQGALSHYWDNYYTVIFATPRCFVLRTGQSEYSGNSTCVAISEFRTPKKCAEYFGEHCQRGVVHARGHCALLDNARKNQKSKL</sequence>
<keyword evidence="1" id="KW-0732">Signal</keyword>
<protein>
    <submittedName>
        <fullName evidence="2">Putative secreted protein</fullName>
    </submittedName>
</protein>
<dbReference type="Gene3D" id="2.40.128.20">
    <property type="match status" value="1"/>
</dbReference>
<dbReference type="InterPro" id="IPR012674">
    <property type="entry name" value="Calycin"/>
</dbReference>
<dbReference type="AlphaFoldDB" id="A0A023FEB9"/>
<name>A0A023FEB9_AMBCJ</name>
<feature type="signal peptide" evidence="1">
    <location>
        <begin position="1"/>
        <end position="18"/>
    </location>
</feature>
<feature type="chain" id="PRO_5001520817" evidence="1">
    <location>
        <begin position="19"/>
        <end position="201"/>
    </location>
</feature>
<reference evidence="2" key="1">
    <citation type="submission" date="2014-03" db="EMBL/GenBank/DDBJ databases">
        <title>The sialotranscriptome of Amblyomma triste, Amblyomma parvum and Amblyomma cajennense ticks, uncovered by 454-based RNA-seq.</title>
        <authorList>
            <person name="Garcia G.R."/>
            <person name="Gardinassi L.G."/>
            <person name="Ribeiro J.M."/>
            <person name="Anatriello E."/>
            <person name="Ferreira B.R."/>
            <person name="Moreira H.N."/>
            <person name="Mafra C."/>
            <person name="Olegario M.M."/>
            <person name="Szabo P.J."/>
            <person name="Miranda-Santos I.K."/>
            <person name="Maruyama S.R."/>
        </authorList>
    </citation>
    <scope>NUCLEOTIDE SEQUENCE</scope>
    <source>
        <strain evidence="2">Uberlandia</strain>
        <tissue evidence="2">Salivary glands</tissue>
    </source>
</reference>